<feature type="domain" description="Saposin B-type" evidence="3">
    <location>
        <begin position="32"/>
        <end position="111"/>
    </location>
</feature>
<accession>A0A7J7KT49</accession>
<evidence type="ECO:0000256" key="1">
    <source>
        <dbReference type="ARBA" id="ARBA00023157"/>
    </source>
</evidence>
<dbReference type="SUPFAM" id="SSF52266">
    <property type="entry name" value="SGNH hydrolase"/>
    <property type="match status" value="1"/>
</dbReference>
<keyword evidence="5" id="KW-1185">Reference proteome</keyword>
<evidence type="ECO:0000313" key="5">
    <source>
        <dbReference type="Proteomes" id="UP000593567"/>
    </source>
</evidence>
<feature type="signal peptide" evidence="2">
    <location>
        <begin position="1"/>
        <end position="20"/>
    </location>
</feature>
<dbReference type="Pfam" id="PF00657">
    <property type="entry name" value="Lipase_GDSL"/>
    <property type="match status" value="1"/>
</dbReference>
<dbReference type="Gene3D" id="3.40.50.1110">
    <property type="entry name" value="SGNH hydrolase"/>
    <property type="match status" value="1"/>
</dbReference>
<dbReference type="InterPro" id="IPR039676">
    <property type="entry name" value="AOAH"/>
</dbReference>
<feature type="chain" id="PRO_5029632612" evidence="2">
    <location>
        <begin position="21"/>
        <end position="582"/>
    </location>
</feature>
<evidence type="ECO:0000313" key="4">
    <source>
        <dbReference type="EMBL" id="KAF6041275.1"/>
    </source>
</evidence>
<proteinExistence type="predicted"/>
<dbReference type="SUPFAM" id="SSF47862">
    <property type="entry name" value="Saposin"/>
    <property type="match status" value="1"/>
</dbReference>
<dbReference type="EMBL" id="VXIV02000063">
    <property type="protein sequence ID" value="KAF6041275.1"/>
    <property type="molecule type" value="Genomic_DNA"/>
</dbReference>
<dbReference type="PANTHER" id="PTHR15010:SF0">
    <property type="entry name" value="ACYLOXYACYL HYDROLASE"/>
    <property type="match status" value="1"/>
</dbReference>
<dbReference type="PANTHER" id="PTHR15010">
    <property type="entry name" value="ACYLOXYACYL HYDROLASE"/>
    <property type="match status" value="1"/>
</dbReference>
<dbReference type="AlphaFoldDB" id="A0A7J7KT49"/>
<dbReference type="Gene3D" id="1.10.225.10">
    <property type="entry name" value="Saposin-like"/>
    <property type="match status" value="1"/>
</dbReference>
<reference evidence="4" key="1">
    <citation type="submission" date="2020-06" db="EMBL/GenBank/DDBJ databases">
        <title>Draft genome of Bugula neritina, a colonial animal packing powerful symbionts and potential medicines.</title>
        <authorList>
            <person name="Rayko M."/>
        </authorList>
    </citation>
    <scope>NUCLEOTIDE SEQUENCE [LARGE SCALE GENOMIC DNA]</scope>
    <source>
        <strain evidence="4">Kwan_BN1</strain>
    </source>
</reference>
<keyword evidence="2" id="KW-0732">Signal</keyword>
<dbReference type="InterPro" id="IPR048593">
    <property type="entry name" value="AOAH_Saposin_N"/>
</dbReference>
<comment type="caution">
    <text evidence="4">The sequence shown here is derived from an EMBL/GenBank/DDBJ whole genome shotgun (WGS) entry which is preliminary data.</text>
</comment>
<dbReference type="InterPro" id="IPR008139">
    <property type="entry name" value="SaposinB_dom"/>
</dbReference>
<dbReference type="GO" id="GO:0050528">
    <property type="term" value="F:acyloxyacyl hydrolase activity"/>
    <property type="evidence" value="ECO:0007669"/>
    <property type="project" value="InterPro"/>
</dbReference>
<dbReference type="InterPro" id="IPR011001">
    <property type="entry name" value="Saposin-like"/>
</dbReference>
<dbReference type="OrthoDB" id="14839at2759"/>
<dbReference type="Pfam" id="PF20825">
    <property type="entry name" value="Saposin"/>
    <property type="match status" value="1"/>
</dbReference>
<dbReference type="GO" id="GO:0009104">
    <property type="term" value="P:lipopolysaccharide catabolic process"/>
    <property type="evidence" value="ECO:0007669"/>
    <property type="project" value="TreeGrafter"/>
</dbReference>
<dbReference type="PROSITE" id="PS50015">
    <property type="entry name" value="SAP_B"/>
    <property type="match status" value="1"/>
</dbReference>
<dbReference type="InterPro" id="IPR036514">
    <property type="entry name" value="SGNH_hydro_sf"/>
</dbReference>
<dbReference type="InterPro" id="IPR001087">
    <property type="entry name" value="GDSL"/>
</dbReference>
<organism evidence="4 5">
    <name type="scientific">Bugula neritina</name>
    <name type="common">Brown bryozoan</name>
    <name type="synonym">Sertularia neritina</name>
    <dbReference type="NCBI Taxonomy" id="10212"/>
    <lineage>
        <taxon>Eukaryota</taxon>
        <taxon>Metazoa</taxon>
        <taxon>Spiralia</taxon>
        <taxon>Lophotrochozoa</taxon>
        <taxon>Bryozoa</taxon>
        <taxon>Gymnolaemata</taxon>
        <taxon>Cheilostomatida</taxon>
        <taxon>Flustrina</taxon>
        <taxon>Buguloidea</taxon>
        <taxon>Bugulidae</taxon>
        <taxon>Bugula</taxon>
    </lineage>
</organism>
<dbReference type="SMART" id="SM00741">
    <property type="entry name" value="SapB"/>
    <property type="match status" value="1"/>
</dbReference>
<evidence type="ECO:0000256" key="2">
    <source>
        <dbReference type="SAM" id="SignalP"/>
    </source>
</evidence>
<dbReference type="Proteomes" id="UP000593567">
    <property type="component" value="Unassembled WGS sequence"/>
</dbReference>
<name>A0A7J7KT49_BUGNE</name>
<gene>
    <name evidence="4" type="ORF">EB796_000437</name>
</gene>
<evidence type="ECO:0000259" key="3">
    <source>
        <dbReference type="PROSITE" id="PS50015"/>
    </source>
</evidence>
<keyword evidence="1" id="KW-1015">Disulfide bond</keyword>
<dbReference type="GO" id="GO:0005509">
    <property type="term" value="F:calcium ion binding"/>
    <property type="evidence" value="ECO:0007669"/>
    <property type="project" value="TreeGrafter"/>
</dbReference>
<protein>
    <submittedName>
        <fullName evidence="4">AOAH</fullName>
    </submittedName>
</protein>
<sequence length="582" mass="66099">MRFLVTAVLVTVMFTPPASTIINHRFYRGIDGGLECATCTVLISLVDQLAEVNNQTIIEAFDSFCVMLPPKLGNPCQLFAEIFGPLIIQMVAEGANADDICRGIGLCYQQPGQKMCSLYPKTLKFDKKRISYHQYSTRKHLKSNWNVKLTNEKWSICDVPLLNLICVLYKNVFDNHVPFDDVDHDRHSPSQSLRGSSWRGKDCNDGRADIYPGRKPELLKDVKFDSNCNGIWGFDNKTGKSYEEQFCDNTGQRGVVVIGDSVGAHFHAPQEWFDPQLLTKESLKYLPFALENELDWPQLSLVTGYMDSVWDVAKGPTDSIYKRIRERNRCNHRNYQNTAVNGDSSFDAITTVEALRLNPKQDYPVLIVLELVGNDVCNGHPANETLDYMTTEQQMHDNLIKILTEVNQTAPADSKVLIVGMADGDFLYQFLGNRTHPFGRWRNDLTYADVYEWWNCMQVTPCTGWLSNDATLRSLTTQRAMNLSGVMKNLAKTHKHFWSNLEVAYIDCPINTVINRYIFEHGSQTGYQLIEPVDGFHPNQLGQALSAAEVWRQMELKMPNFLGPLNRNNEEIIKVFGDQGGH</sequence>